<evidence type="ECO:0000313" key="8">
    <source>
        <dbReference type="Proteomes" id="UP000013111"/>
    </source>
</evidence>
<keyword evidence="7" id="KW-0969">Cilium</keyword>
<dbReference type="GO" id="GO:0005576">
    <property type="term" value="C:extracellular region"/>
    <property type="evidence" value="ECO:0007669"/>
    <property type="project" value="UniProtKB-SubCell"/>
</dbReference>
<keyword evidence="5" id="KW-0975">Bacterial flagellum</keyword>
<dbReference type="InterPro" id="IPR001492">
    <property type="entry name" value="Flagellin"/>
</dbReference>
<dbReference type="Gene3D" id="1.20.1330.10">
    <property type="entry name" value="f41 fragment of flagellin, N-terminal domain"/>
    <property type="match status" value="1"/>
</dbReference>
<feature type="domain" description="Flagellin N-terminal" evidence="6">
    <location>
        <begin position="4"/>
        <end position="142"/>
    </location>
</feature>
<dbReference type="InterPro" id="IPR001029">
    <property type="entry name" value="Flagellin_N"/>
</dbReference>
<evidence type="ECO:0000256" key="3">
    <source>
        <dbReference type="ARBA" id="ARBA00005709"/>
    </source>
</evidence>
<comment type="caution">
    <text evidence="7">The sequence shown here is derived from an EMBL/GenBank/DDBJ whole genome shotgun (WGS) entry which is preliminary data.</text>
</comment>
<reference evidence="7 8" key="2">
    <citation type="submission" date="2013-04" db="EMBL/GenBank/DDBJ databases">
        <title>Comparative genomics of 12 strains of Erwinia amylovora identifies a pan-genome with a large conserved core and provides insights into host specificity.</title>
        <authorList>
            <person name="Mann R.A."/>
            <person name="Smits T.H.M."/>
            <person name="Buehlmann A."/>
            <person name="Blom J."/>
            <person name="Goesmann A."/>
            <person name="Frey J.E."/>
            <person name="Plummer K.M."/>
            <person name="Beer S.V."/>
            <person name="Luck J."/>
            <person name="Duffy B."/>
            <person name="Rodoni B."/>
        </authorList>
    </citation>
    <scope>NUCLEOTIDE SEQUENCE [LARGE SCALE GENOMIC DNA]</scope>
    <source>
        <strain evidence="8">CFBP 1232</strain>
    </source>
</reference>
<dbReference type="Pfam" id="PF00669">
    <property type="entry name" value="Flagellin_N"/>
    <property type="match status" value="1"/>
</dbReference>
<keyword evidence="7" id="KW-0966">Cell projection</keyword>
<dbReference type="GeneID" id="97606838"/>
<dbReference type="InterPro" id="IPR013384">
    <property type="entry name" value="Flagell_FlgL"/>
</dbReference>
<dbReference type="RefSeq" id="WP_004159237.1">
    <property type="nucleotide sequence ID" value="NZ_BAYW01000011.1"/>
</dbReference>
<dbReference type="Proteomes" id="UP000013111">
    <property type="component" value="Unassembled WGS sequence"/>
</dbReference>
<evidence type="ECO:0000313" key="7">
    <source>
        <dbReference type="EMBL" id="CCO94669.1"/>
    </source>
</evidence>
<sequence length="302" mass="32359">MRLSTQYMYKQNMESMSALMDQNNGLFSRISAGKTLLAASDNPGGAADAVIMQNALAKMELYKDARAGVRSGMEQEDSTLSSVGKLLTKNLSEKLVAAMNGTLSEEDRAVLGQEIEGISKNMLDLANTRDGSGRYIFSGFKTATAAFDDQGNYQGGDTAIHQTVADGSDMQTSHLGSDIFMSGTGSDLFKNLQEAVSELTKSPIDEEQLKSALGAASKAVDAGIDRLGKVQADLGTQLQQLDALDIQADDDFNAMVGKLQSALGADTSTQINLIQRTKMAEVVMEASMKVFQSMQKMSLFRS</sequence>
<evidence type="ECO:0000256" key="2">
    <source>
        <dbReference type="ARBA" id="ARBA00004613"/>
    </source>
</evidence>
<comment type="subcellular location">
    <subcellularLocation>
        <location evidence="1">Bacterial flagellum</location>
    </subcellularLocation>
    <subcellularLocation>
        <location evidence="2">Secreted</location>
    </subcellularLocation>
</comment>
<gene>
    <name evidence="7" type="primary">flgl3</name>
    <name evidence="7" type="ORF">BN437_2759</name>
</gene>
<dbReference type="PANTHER" id="PTHR42792">
    <property type="entry name" value="FLAGELLIN"/>
    <property type="match status" value="1"/>
</dbReference>
<dbReference type="EMBL" id="CAPB01000033">
    <property type="protein sequence ID" value="CCO94669.1"/>
    <property type="molecule type" value="Genomic_DNA"/>
</dbReference>
<evidence type="ECO:0000259" key="6">
    <source>
        <dbReference type="Pfam" id="PF00669"/>
    </source>
</evidence>
<evidence type="ECO:0000256" key="4">
    <source>
        <dbReference type="ARBA" id="ARBA00022525"/>
    </source>
</evidence>
<dbReference type="AlphaFoldDB" id="A0A831A0A0"/>
<protein>
    <submittedName>
        <fullName evidence="7">Flagellar hook-associated protein 3 FlgL</fullName>
    </submittedName>
</protein>
<evidence type="ECO:0000256" key="5">
    <source>
        <dbReference type="ARBA" id="ARBA00023143"/>
    </source>
</evidence>
<keyword evidence="7" id="KW-0282">Flagellum</keyword>
<evidence type="ECO:0000256" key="1">
    <source>
        <dbReference type="ARBA" id="ARBA00004365"/>
    </source>
</evidence>
<organism evidence="7 8">
    <name type="scientific">Erwinia amylovora NBRC 12687 = CFBP 1232</name>
    <dbReference type="NCBI Taxonomy" id="1219359"/>
    <lineage>
        <taxon>Bacteria</taxon>
        <taxon>Pseudomonadati</taxon>
        <taxon>Pseudomonadota</taxon>
        <taxon>Gammaproteobacteria</taxon>
        <taxon>Enterobacterales</taxon>
        <taxon>Erwiniaceae</taxon>
        <taxon>Erwinia</taxon>
    </lineage>
</organism>
<dbReference type="SUPFAM" id="SSF64518">
    <property type="entry name" value="Phase 1 flagellin"/>
    <property type="match status" value="1"/>
</dbReference>
<comment type="similarity">
    <text evidence="3">Belongs to the bacterial flagellin family.</text>
</comment>
<accession>A0A831A0A0</accession>
<dbReference type="GO" id="GO:0009424">
    <property type="term" value="C:bacterial-type flagellum hook"/>
    <property type="evidence" value="ECO:0007669"/>
    <property type="project" value="InterPro"/>
</dbReference>
<keyword evidence="4" id="KW-0964">Secreted</keyword>
<dbReference type="PANTHER" id="PTHR42792:SF1">
    <property type="entry name" value="FLAGELLAR HOOK-ASSOCIATED PROTEIN 3"/>
    <property type="match status" value="1"/>
</dbReference>
<name>A0A831A0A0_ERWAM</name>
<dbReference type="GO" id="GO:0071973">
    <property type="term" value="P:bacterial-type flagellum-dependent cell motility"/>
    <property type="evidence" value="ECO:0007669"/>
    <property type="project" value="InterPro"/>
</dbReference>
<reference evidence="7 8" key="1">
    <citation type="submission" date="2012-11" db="EMBL/GenBank/DDBJ databases">
        <authorList>
            <person name="Linke B."/>
        </authorList>
    </citation>
    <scope>NUCLEOTIDE SEQUENCE [LARGE SCALE GENOMIC DNA]</scope>
    <source>
        <strain evidence="8">CFBP 1232</strain>
    </source>
</reference>
<dbReference type="GO" id="GO:0005198">
    <property type="term" value="F:structural molecule activity"/>
    <property type="evidence" value="ECO:0007669"/>
    <property type="project" value="InterPro"/>
</dbReference>
<dbReference type="NCBIfam" id="TIGR02550">
    <property type="entry name" value="flagell_flgL"/>
    <property type="match status" value="1"/>
</dbReference>
<proteinExistence type="inferred from homology"/>